<sequence>MKLDYLKEELIDSIDRCYKQILAGSLSSECKQWDRETLQRIKENLDLIPTFLALIYIAFQYIIEFLLYSTYLEAAAGPLLRYKDEWTPDVENYISDVKKHQDELINVMRTIYTFLEKASENPEFEDMLNTFINFFLDLIQRIR</sequence>
<evidence type="ECO:0000256" key="1">
    <source>
        <dbReference type="SAM" id="Phobius"/>
    </source>
</evidence>
<evidence type="ECO:0000313" key="2">
    <source>
        <dbReference type="EMBL" id="BFH74222.1"/>
    </source>
</evidence>
<keyword evidence="1" id="KW-0472">Membrane</keyword>
<proteinExistence type="predicted"/>
<organism evidence="2">
    <name type="scientific">Sulfurisphaera javensis</name>
    <dbReference type="NCBI Taxonomy" id="2049879"/>
    <lineage>
        <taxon>Archaea</taxon>
        <taxon>Thermoproteota</taxon>
        <taxon>Thermoprotei</taxon>
        <taxon>Sulfolobales</taxon>
        <taxon>Sulfolobaceae</taxon>
        <taxon>Sulfurisphaera</taxon>
    </lineage>
</organism>
<keyword evidence="1" id="KW-1133">Transmembrane helix</keyword>
<dbReference type="AlphaFoldDB" id="A0AAT9GTH7"/>
<dbReference type="EMBL" id="AP031322">
    <property type="protein sequence ID" value="BFH74222.1"/>
    <property type="molecule type" value="Genomic_DNA"/>
</dbReference>
<keyword evidence="1" id="KW-0812">Transmembrane</keyword>
<gene>
    <name evidence="2" type="ORF">SJAV_21660</name>
</gene>
<accession>A0AAT9GTH7</accession>
<feature type="transmembrane region" description="Helical" evidence="1">
    <location>
        <begin position="45"/>
        <end position="63"/>
    </location>
</feature>
<reference evidence="2" key="1">
    <citation type="submission" date="2024-03" db="EMBL/GenBank/DDBJ databases">
        <title>Complete genome sequence of Sulfurisphaera javensis strain KD-1.</title>
        <authorList>
            <person name="Sakai H."/>
            <person name="Nur N."/>
            <person name="Suwanto A."/>
            <person name="Kurosawa N."/>
        </authorList>
    </citation>
    <scope>NUCLEOTIDE SEQUENCE</scope>
    <source>
        <strain evidence="2">KD-1</strain>
    </source>
</reference>
<dbReference type="RefSeq" id="WP_369609751.1">
    <property type="nucleotide sequence ID" value="NZ_AP031322.1"/>
</dbReference>
<protein>
    <submittedName>
        <fullName evidence="2">Uncharacterized protein</fullName>
    </submittedName>
</protein>
<dbReference type="KEGG" id="sjv:SJAV_21660"/>
<dbReference type="GeneID" id="92355117"/>
<name>A0AAT9GTH7_9CREN</name>